<organism evidence="1 2">
    <name type="scientific">Micromonospora yangpuensis</name>
    <dbReference type="NCBI Taxonomy" id="683228"/>
    <lineage>
        <taxon>Bacteria</taxon>
        <taxon>Bacillati</taxon>
        <taxon>Actinomycetota</taxon>
        <taxon>Actinomycetes</taxon>
        <taxon>Micromonosporales</taxon>
        <taxon>Micromonosporaceae</taxon>
        <taxon>Micromonospora</taxon>
    </lineage>
</organism>
<keyword evidence="2" id="KW-1185">Reference proteome</keyword>
<evidence type="ECO:0000313" key="1">
    <source>
        <dbReference type="EMBL" id="SCL49728.1"/>
    </source>
</evidence>
<accession>A0A1C6U718</accession>
<dbReference type="STRING" id="683228.GA0070617_1265"/>
<dbReference type="Gene3D" id="6.10.250.660">
    <property type="match status" value="1"/>
</dbReference>
<gene>
    <name evidence="1" type="ORF">GA0070617_1265</name>
</gene>
<protein>
    <submittedName>
        <fullName evidence="1">DivIVA domain-containing protein</fullName>
    </submittedName>
</protein>
<evidence type="ECO:0000313" key="2">
    <source>
        <dbReference type="Proteomes" id="UP000198937"/>
    </source>
</evidence>
<dbReference type="RefSeq" id="WP_373868296.1">
    <property type="nucleotide sequence ID" value="NZ_BMMJ01000001.1"/>
</dbReference>
<proteinExistence type="predicted"/>
<dbReference type="EMBL" id="FMIA01000002">
    <property type="protein sequence ID" value="SCL49728.1"/>
    <property type="molecule type" value="Genomic_DNA"/>
</dbReference>
<name>A0A1C6U718_9ACTN</name>
<sequence length="108" mass="12220">MRDLLRSLTWRRRARPAHRRTDNPTWLPDVQPSGAYPALRPWQVRSRTFTIRRRGADPVEVAAYLDRVAGELAAAQVALAASRQEAARVRDALRRWQSQQVPGVAGPV</sequence>
<dbReference type="NCBIfam" id="TIGR03544">
    <property type="entry name" value="DivI1A_domain"/>
    <property type="match status" value="1"/>
</dbReference>
<reference evidence="1 2" key="1">
    <citation type="submission" date="2016-06" db="EMBL/GenBank/DDBJ databases">
        <authorList>
            <person name="Kjaerup R.B."/>
            <person name="Dalgaard T.S."/>
            <person name="Juul-Madsen H.R."/>
        </authorList>
    </citation>
    <scope>NUCLEOTIDE SEQUENCE [LARGE SCALE GENOMIC DNA]</scope>
    <source>
        <strain evidence="1 2">DSM 45577</strain>
    </source>
</reference>
<dbReference type="InterPro" id="IPR019933">
    <property type="entry name" value="DivIVA_domain"/>
</dbReference>
<dbReference type="Proteomes" id="UP000198937">
    <property type="component" value="Unassembled WGS sequence"/>
</dbReference>
<dbReference type="AlphaFoldDB" id="A0A1C6U718"/>